<proteinExistence type="predicted"/>
<dbReference type="AlphaFoldDB" id="A0A136Q8Z1"/>
<dbReference type="EMBL" id="LSZW01000003">
    <property type="protein sequence ID" value="KXK67059.1"/>
    <property type="molecule type" value="Genomic_DNA"/>
</dbReference>
<organism evidence="1 2">
    <name type="scientific">Christensenella minuta</name>
    <dbReference type="NCBI Taxonomy" id="626937"/>
    <lineage>
        <taxon>Bacteria</taxon>
        <taxon>Bacillati</taxon>
        <taxon>Bacillota</taxon>
        <taxon>Clostridia</taxon>
        <taxon>Christensenellales</taxon>
        <taxon>Christensenellaceae</taxon>
        <taxon>Christensenella</taxon>
    </lineage>
</organism>
<comment type="caution">
    <text evidence="1">The sequence shown here is derived from an EMBL/GenBank/DDBJ whole genome shotgun (WGS) entry which is preliminary data.</text>
</comment>
<keyword evidence="2" id="KW-1185">Reference proteome</keyword>
<protein>
    <submittedName>
        <fullName evidence="1">Uncharacterized protein</fullName>
    </submittedName>
</protein>
<reference evidence="1 2" key="1">
    <citation type="submission" date="2016-02" db="EMBL/GenBank/DDBJ databases">
        <authorList>
            <person name="Wen L."/>
            <person name="He K."/>
            <person name="Yang H."/>
        </authorList>
    </citation>
    <scope>NUCLEOTIDE SEQUENCE [LARGE SCALE GENOMIC DNA]</scope>
    <source>
        <strain evidence="1 2">DSM 22607</strain>
    </source>
</reference>
<evidence type="ECO:0000313" key="2">
    <source>
        <dbReference type="Proteomes" id="UP000070366"/>
    </source>
</evidence>
<dbReference type="Proteomes" id="UP000070366">
    <property type="component" value="Unassembled WGS sequence"/>
</dbReference>
<name>A0A136Q8Z1_9FIRM</name>
<sequence length="51" mass="5818">MIPYRISYCCPPAFQRGGRATERGPRPLPGGLIWSWPLHANRISFFVIFPS</sequence>
<gene>
    <name evidence="1" type="ORF">HMPREF3293_00072</name>
</gene>
<accession>A0A136Q8Z1</accession>
<evidence type="ECO:0000313" key="1">
    <source>
        <dbReference type="EMBL" id="KXK67059.1"/>
    </source>
</evidence>